<keyword evidence="3" id="KW-0808">Transferase</keyword>
<protein>
    <recommendedName>
        <fullName evidence="9">Selenoprotein O</fullName>
    </recommendedName>
</protein>
<evidence type="ECO:0000256" key="4">
    <source>
        <dbReference type="ARBA" id="ARBA00022695"/>
    </source>
</evidence>
<reference evidence="10 11" key="1">
    <citation type="journal article" date="2018" name="Sci. Rep.">
        <title>Comparative analysis of the Pocillopora damicornis genome highlights role of immune system in coral evolution.</title>
        <authorList>
            <person name="Cunning R."/>
            <person name="Bay R.A."/>
            <person name="Gillette P."/>
            <person name="Baker A.C."/>
            <person name="Traylor-Knowles N."/>
        </authorList>
    </citation>
    <scope>NUCLEOTIDE SEQUENCE [LARGE SCALE GENOMIC DNA]</scope>
    <source>
        <strain evidence="10">RSMAS</strain>
        <tissue evidence="10">Whole animal</tissue>
    </source>
</reference>
<evidence type="ECO:0000256" key="6">
    <source>
        <dbReference type="ARBA" id="ARBA00022741"/>
    </source>
</evidence>
<evidence type="ECO:0000313" key="11">
    <source>
        <dbReference type="Proteomes" id="UP000275408"/>
    </source>
</evidence>
<evidence type="ECO:0000313" key="10">
    <source>
        <dbReference type="EMBL" id="RMX57558.1"/>
    </source>
</evidence>
<accession>A0A3M6UW45</accession>
<evidence type="ECO:0000256" key="7">
    <source>
        <dbReference type="ARBA" id="ARBA00022840"/>
    </source>
</evidence>
<keyword evidence="4" id="KW-0548">Nucleotidyltransferase</keyword>
<comment type="similarity">
    <text evidence="2">Belongs to the SELO family.</text>
</comment>
<dbReference type="Proteomes" id="UP000275408">
    <property type="component" value="Unassembled WGS sequence"/>
</dbReference>
<dbReference type="InterPro" id="IPR003846">
    <property type="entry name" value="SelO"/>
</dbReference>
<keyword evidence="8" id="KW-0460">Magnesium</keyword>
<dbReference type="GO" id="GO:0046872">
    <property type="term" value="F:metal ion binding"/>
    <property type="evidence" value="ECO:0007669"/>
    <property type="project" value="UniProtKB-KW"/>
</dbReference>
<comment type="caution">
    <text evidence="10">The sequence shown here is derived from an EMBL/GenBank/DDBJ whole genome shotgun (WGS) entry which is preliminary data.</text>
</comment>
<dbReference type="Pfam" id="PF02696">
    <property type="entry name" value="SelO"/>
    <property type="match status" value="1"/>
</dbReference>
<keyword evidence="7" id="KW-0067">ATP-binding</keyword>
<evidence type="ECO:0000256" key="3">
    <source>
        <dbReference type="ARBA" id="ARBA00022679"/>
    </source>
</evidence>
<gene>
    <name evidence="10" type="ORF">pdam_00005804</name>
</gene>
<evidence type="ECO:0000256" key="9">
    <source>
        <dbReference type="ARBA" id="ARBA00031547"/>
    </source>
</evidence>
<evidence type="ECO:0000256" key="2">
    <source>
        <dbReference type="ARBA" id="ARBA00009747"/>
    </source>
</evidence>
<evidence type="ECO:0000256" key="5">
    <source>
        <dbReference type="ARBA" id="ARBA00022723"/>
    </source>
</evidence>
<organism evidence="10 11">
    <name type="scientific">Pocillopora damicornis</name>
    <name type="common">Cauliflower coral</name>
    <name type="synonym">Millepora damicornis</name>
    <dbReference type="NCBI Taxonomy" id="46731"/>
    <lineage>
        <taxon>Eukaryota</taxon>
        <taxon>Metazoa</taxon>
        <taxon>Cnidaria</taxon>
        <taxon>Anthozoa</taxon>
        <taxon>Hexacorallia</taxon>
        <taxon>Scleractinia</taxon>
        <taxon>Astrocoeniina</taxon>
        <taxon>Pocilloporidae</taxon>
        <taxon>Pocillopora</taxon>
    </lineage>
</organism>
<comment type="cofactor">
    <cofactor evidence="1">
        <name>Mg(2+)</name>
        <dbReference type="ChEBI" id="CHEBI:18420"/>
    </cofactor>
</comment>
<dbReference type="PANTHER" id="PTHR12153:SF15">
    <property type="entry name" value="PROTEIN ADENYLYLTRANSFERASE SELO, MITOCHONDRIAL"/>
    <property type="match status" value="1"/>
</dbReference>
<dbReference type="PANTHER" id="PTHR12153">
    <property type="entry name" value="SELENOPROTEIN O"/>
    <property type="match status" value="1"/>
</dbReference>
<keyword evidence="6" id="KW-0547">Nucleotide-binding</keyword>
<evidence type="ECO:0000256" key="1">
    <source>
        <dbReference type="ARBA" id="ARBA00001946"/>
    </source>
</evidence>
<dbReference type="GO" id="GO:0005524">
    <property type="term" value="F:ATP binding"/>
    <property type="evidence" value="ECO:0007669"/>
    <property type="project" value="UniProtKB-KW"/>
</dbReference>
<sequence length="414" mass="46584">SVFIPQTKHYFPQSIRFLGQDGGLSSPMRLKSIRHFVPLFRTSLLWSFRTSTNTMATLETLNFDNLALHSLPIDKETQNVIRQVKDACFTLVKPTKVNNPTLVAYSQEALSLLDLPPSEVTRPDFVQYMSGDKILPGSQTAAHCYCGHQQGYFSGQLGDGAAMYLGEITNSNGERWEIQLKGSGLTPFSNHRDGRKVLRSSIREFLCSEAMYHLGIPTTRAGCCITSDTLVERDKDYTGNILKEKASLVLRIAPTFLRFGSFEIFKPPDPVTGYQGPSAGRVDILHQLLSYTIKTFFPQISAGDFQSPEEWYLAFFQELTLLTARLVASWQCVGFCHGVLNTDNMSIVGVTIDYGPFGFLDYYDPNYMSQASDARRRNSFKNQPELCKWNLLTLAEAIQDVLPLYKSRTLLEDL</sequence>
<evidence type="ECO:0000256" key="8">
    <source>
        <dbReference type="ARBA" id="ARBA00022842"/>
    </source>
</evidence>
<dbReference type="OrthoDB" id="10254721at2759"/>
<keyword evidence="5" id="KW-0479">Metal-binding</keyword>
<feature type="non-terminal residue" evidence="10">
    <location>
        <position position="1"/>
    </location>
</feature>
<dbReference type="AlphaFoldDB" id="A0A3M6UW45"/>
<dbReference type="GO" id="GO:0016779">
    <property type="term" value="F:nucleotidyltransferase activity"/>
    <property type="evidence" value="ECO:0007669"/>
    <property type="project" value="UniProtKB-KW"/>
</dbReference>
<proteinExistence type="inferred from homology"/>
<name>A0A3M6UW45_POCDA</name>
<keyword evidence="11" id="KW-1185">Reference proteome</keyword>
<dbReference type="EMBL" id="RCHS01000646">
    <property type="protein sequence ID" value="RMX57558.1"/>
    <property type="molecule type" value="Genomic_DNA"/>
</dbReference>